<organism evidence="8 9">
    <name type="scientific">Idiomarina aquatica</name>
    <dbReference type="NCBI Taxonomy" id="1327752"/>
    <lineage>
        <taxon>Bacteria</taxon>
        <taxon>Pseudomonadati</taxon>
        <taxon>Pseudomonadota</taxon>
        <taxon>Gammaproteobacteria</taxon>
        <taxon>Alteromonadales</taxon>
        <taxon>Idiomarinaceae</taxon>
        <taxon>Idiomarina</taxon>
    </lineage>
</organism>
<dbReference type="OrthoDB" id="9779283at2"/>
<dbReference type="Pfam" id="PF13442">
    <property type="entry name" value="Cytochrome_CBB3"/>
    <property type="match status" value="1"/>
</dbReference>
<protein>
    <submittedName>
        <fullName evidence="8">Thiosulfate dehydrogenase</fullName>
    </submittedName>
</protein>
<evidence type="ECO:0000256" key="2">
    <source>
        <dbReference type="ARBA" id="ARBA00022723"/>
    </source>
</evidence>
<evidence type="ECO:0000313" key="9">
    <source>
        <dbReference type="Proteomes" id="UP000295531"/>
    </source>
</evidence>
<feature type="region of interest" description="Disordered" evidence="5">
    <location>
        <begin position="307"/>
        <end position="329"/>
    </location>
</feature>
<dbReference type="InterPro" id="IPR009056">
    <property type="entry name" value="Cyt_c-like_dom"/>
</dbReference>
<evidence type="ECO:0000256" key="1">
    <source>
        <dbReference type="ARBA" id="ARBA00022617"/>
    </source>
</evidence>
<accession>A0A4R6NZK0</accession>
<dbReference type="GO" id="GO:0009055">
    <property type="term" value="F:electron transfer activity"/>
    <property type="evidence" value="ECO:0007669"/>
    <property type="project" value="InterPro"/>
</dbReference>
<dbReference type="EMBL" id="SNXI01000017">
    <property type="protein sequence ID" value="TDP29462.1"/>
    <property type="molecule type" value="Genomic_DNA"/>
</dbReference>
<dbReference type="InterPro" id="IPR051459">
    <property type="entry name" value="Cytochrome_c-type_DH"/>
</dbReference>
<dbReference type="Pfam" id="PF21342">
    <property type="entry name" value="SoxA-TsdA_cyt-c"/>
    <property type="match status" value="1"/>
</dbReference>
<keyword evidence="2 4" id="KW-0479">Metal-binding</keyword>
<evidence type="ECO:0000256" key="6">
    <source>
        <dbReference type="SAM" id="SignalP"/>
    </source>
</evidence>
<evidence type="ECO:0000313" key="8">
    <source>
        <dbReference type="EMBL" id="TDP29462.1"/>
    </source>
</evidence>
<dbReference type="SUPFAM" id="SSF46626">
    <property type="entry name" value="Cytochrome c"/>
    <property type="match status" value="2"/>
</dbReference>
<keyword evidence="6" id="KW-0732">Signal</keyword>
<dbReference type="GO" id="GO:0020037">
    <property type="term" value="F:heme binding"/>
    <property type="evidence" value="ECO:0007669"/>
    <property type="project" value="InterPro"/>
</dbReference>
<feature type="domain" description="Cytochrome c" evidence="7">
    <location>
        <begin position="74"/>
        <end position="159"/>
    </location>
</feature>
<comment type="caution">
    <text evidence="8">The sequence shown here is derived from an EMBL/GenBank/DDBJ whole genome shotgun (WGS) entry which is preliminary data.</text>
</comment>
<feature type="signal peptide" evidence="6">
    <location>
        <begin position="1"/>
        <end position="22"/>
    </location>
</feature>
<proteinExistence type="predicted"/>
<keyword evidence="9" id="KW-1185">Reference proteome</keyword>
<dbReference type="Gene3D" id="1.10.760.10">
    <property type="entry name" value="Cytochrome c-like domain"/>
    <property type="match status" value="2"/>
</dbReference>
<evidence type="ECO:0000256" key="3">
    <source>
        <dbReference type="ARBA" id="ARBA00023004"/>
    </source>
</evidence>
<dbReference type="Proteomes" id="UP000295531">
    <property type="component" value="Unassembled WGS sequence"/>
</dbReference>
<evidence type="ECO:0000259" key="7">
    <source>
        <dbReference type="PROSITE" id="PS51007"/>
    </source>
</evidence>
<feature type="chain" id="PRO_5021031855" evidence="6">
    <location>
        <begin position="23"/>
        <end position="329"/>
    </location>
</feature>
<evidence type="ECO:0000256" key="4">
    <source>
        <dbReference type="PROSITE-ProRule" id="PRU00433"/>
    </source>
</evidence>
<dbReference type="RefSeq" id="WP_133540449.1">
    <property type="nucleotide sequence ID" value="NZ_SNXI01000017.1"/>
</dbReference>
<feature type="domain" description="Cytochrome c" evidence="7">
    <location>
        <begin position="185"/>
        <end position="270"/>
    </location>
</feature>
<dbReference type="AlphaFoldDB" id="A0A4R6NZK0"/>
<dbReference type="InterPro" id="IPR036909">
    <property type="entry name" value="Cyt_c-like_dom_sf"/>
</dbReference>
<dbReference type="GO" id="GO:0046872">
    <property type="term" value="F:metal ion binding"/>
    <property type="evidence" value="ECO:0007669"/>
    <property type="project" value="UniProtKB-KW"/>
</dbReference>
<dbReference type="PANTHER" id="PTHR35008:SF9">
    <property type="entry name" value="CYTOCHROME C DOMAIN-CONTAINING PROTEIN"/>
    <property type="match status" value="1"/>
</dbReference>
<keyword evidence="1 4" id="KW-0349">Heme</keyword>
<evidence type="ECO:0000256" key="5">
    <source>
        <dbReference type="SAM" id="MobiDB-lite"/>
    </source>
</evidence>
<reference evidence="8 9" key="1">
    <citation type="submission" date="2019-03" db="EMBL/GenBank/DDBJ databases">
        <title>Freshwater and sediment microbial communities from various areas in North America, analyzing microbe dynamics in response to fracking.</title>
        <authorList>
            <person name="Lamendella R."/>
        </authorList>
    </citation>
    <scope>NUCLEOTIDE SEQUENCE [LARGE SCALE GENOMIC DNA]</scope>
    <source>
        <strain evidence="8 9">18_TX</strain>
    </source>
</reference>
<dbReference type="PROSITE" id="PS51007">
    <property type="entry name" value="CYTC"/>
    <property type="match status" value="2"/>
</dbReference>
<keyword evidence="3 4" id="KW-0408">Iron</keyword>
<sequence length="329" mass="36750">MDKSLKVALSLLGASVAGLAVAAVQDPGEVKLPEYKEGAYVHDAPTLTDIKTDPDLHPELRQVILKGRDMFMNTQKYRGEYVFNDMSCKSCHMGEGRMPWAAPVWPAATTLPDFRGKNKHVNSLEERIAGCFAYSMNGKPPEYGSDDMLALVAYHTYMAKGAKVYDKNIAARGFNHLGKQMPEDISYDAGQQVYTDNCAVCHGDNGEGKRVDGEVVFPALWGDNSYNWGAGITRIFTAASFIQNNMPLGQPGRLSDKEAWDVAYFINAHERPQDPRYTGDIEETRKKHNNFYQWSLYGQEINGKVLGDHNNTGEKPFLKPDNLKPRTFD</sequence>
<dbReference type="PANTHER" id="PTHR35008">
    <property type="entry name" value="BLL4482 PROTEIN-RELATED"/>
    <property type="match status" value="1"/>
</dbReference>
<feature type="compositionally biased region" description="Basic and acidic residues" evidence="5">
    <location>
        <begin position="316"/>
        <end position="329"/>
    </location>
</feature>
<name>A0A4R6NZK0_9GAMM</name>
<gene>
    <name evidence="8" type="ORF">DEU29_11740</name>
</gene>